<dbReference type="OrthoDB" id="3525185at2759"/>
<sequence length="355" mass="39975">MLEGQMVSDFISYFSRYAVNQLRSFSWMHLCPQMMRQKRPDWRACILAGSLALYGTTVGNRGATVESYRLYDQALWHIRRRLADANTVAELVPEDVGSLLILSYYEIHAPTTPVAHFEHIKAASTLLVMVGPHRCREGYWHQMFQSVRLHMLFFSLTRWTSTFFASQEWTTIPYTNQRKLASDDLTILLLHYPRLLSRPHPPNTLDSNSDTPSSEQLGAASLIMQELCFVRQKLVSQLSLVQVHDQPEVQVPLPINYSPTNSDEATAVTMYSLACILVLVRIENSDFLLTAHCDVILGAAAAVASFGDGCGLVRMAFPLATVVRYSTDLVQKGSAEKMLQSWRTDYGLIGLPLVI</sequence>
<dbReference type="GeneID" id="34608596"/>
<accession>A0A1L9ST17</accession>
<keyword evidence="2" id="KW-1185">Reference proteome</keyword>
<dbReference type="Proteomes" id="UP000184188">
    <property type="component" value="Unassembled WGS sequence"/>
</dbReference>
<evidence type="ECO:0008006" key="3">
    <source>
        <dbReference type="Google" id="ProtNLM"/>
    </source>
</evidence>
<name>A0A1L9ST17_9EURO</name>
<evidence type="ECO:0000313" key="2">
    <source>
        <dbReference type="Proteomes" id="UP000184188"/>
    </source>
</evidence>
<dbReference type="PANTHER" id="PTHR38111:SF11">
    <property type="entry name" value="TRANSCRIPTION FACTOR DOMAIN-CONTAINING PROTEIN-RELATED"/>
    <property type="match status" value="1"/>
</dbReference>
<dbReference type="InterPro" id="IPR053178">
    <property type="entry name" value="Osmoadaptation_assoc"/>
</dbReference>
<dbReference type="STRING" id="1073090.A0A1L9ST17"/>
<dbReference type="VEuPathDB" id="FungiDB:ASPZODRAFT_128859"/>
<organism evidence="1 2">
    <name type="scientific">Penicilliopsis zonata CBS 506.65</name>
    <dbReference type="NCBI Taxonomy" id="1073090"/>
    <lineage>
        <taxon>Eukaryota</taxon>
        <taxon>Fungi</taxon>
        <taxon>Dikarya</taxon>
        <taxon>Ascomycota</taxon>
        <taxon>Pezizomycotina</taxon>
        <taxon>Eurotiomycetes</taxon>
        <taxon>Eurotiomycetidae</taxon>
        <taxon>Eurotiales</taxon>
        <taxon>Aspergillaceae</taxon>
        <taxon>Penicilliopsis</taxon>
    </lineage>
</organism>
<evidence type="ECO:0000313" key="1">
    <source>
        <dbReference type="EMBL" id="OJJ50234.1"/>
    </source>
</evidence>
<dbReference type="AlphaFoldDB" id="A0A1L9ST17"/>
<protein>
    <recommendedName>
        <fullName evidence="3">Transcription factor domain-containing protein</fullName>
    </recommendedName>
</protein>
<reference evidence="2" key="1">
    <citation type="journal article" date="2017" name="Genome Biol.">
        <title>Comparative genomics reveals high biological diversity and specific adaptations in the industrially and medically important fungal genus Aspergillus.</title>
        <authorList>
            <person name="de Vries R.P."/>
            <person name="Riley R."/>
            <person name="Wiebenga A."/>
            <person name="Aguilar-Osorio G."/>
            <person name="Amillis S."/>
            <person name="Uchima C.A."/>
            <person name="Anderluh G."/>
            <person name="Asadollahi M."/>
            <person name="Askin M."/>
            <person name="Barry K."/>
            <person name="Battaglia E."/>
            <person name="Bayram O."/>
            <person name="Benocci T."/>
            <person name="Braus-Stromeyer S.A."/>
            <person name="Caldana C."/>
            <person name="Canovas D."/>
            <person name="Cerqueira G.C."/>
            <person name="Chen F."/>
            <person name="Chen W."/>
            <person name="Choi C."/>
            <person name="Clum A."/>
            <person name="Dos Santos R.A."/>
            <person name="Damasio A.R."/>
            <person name="Diallinas G."/>
            <person name="Emri T."/>
            <person name="Fekete E."/>
            <person name="Flipphi M."/>
            <person name="Freyberg S."/>
            <person name="Gallo A."/>
            <person name="Gournas C."/>
            <person name="Habgood R."/>
            <person name="Hainaut M."/>
            <person name="Harispe M.L."/>
            <person name="Henrissat B."/>
            <person name="Hilden K.S."/>
            <person name="Hope R."/>
            <person name="Hossain A."/>
            <person name="Karabika E."/>
            <person name="Karaffa L."/>
            <person name="Karanyi Z."/>
            <person name="Krasevec N."/>
            <person name="Kuo A."/>
            <person name="Kusch H."/>
            <person name="LaButti K."/>
            <person name="Lagendijk E.L."/>
            <person name="Lapidus A."/>
            <person name="Levasseur A."/>
            <person name="Lindquist E."/>
            <person name="Lipzen A."/>
            <person name="Logrieco A.F."/>
            <person name="MacCabe A."/>
            <person name="Maekelae M.R."/>
            <person name="Malavazi I."/>
            <person name="Melin P."/>
            <person name="Meyer V."/>
            <person name="Mielnichuk N."/>
            <person name="Miskei M."/>
            <person name="Molnar A.P."/>
            <person name="Mule G."/>
            <person name="Ngan C.Y."/>
            <person name="Orejas M."/>
            <person name="Orosz E."/>
            <person name="Ouedraogo J.P."/>
            <person name="Overkamp K.M."/>
            <person name="Park H.-S."/>
            <person name="Perrone G."/>
            <person name="Piumi F."/>
            <person name="Punt P.J."/>
            <person name="Ram A.F."/>
            <person name="Ramon A."/>
            <person name="Rauscher S."/>
            <person name="Record E."/>
            <person name="Riano-Pachon D.M."/>
            <person name="Robert V."/>
            <person name="Roehrig J."/>
            <person name="Ruller R."/>
            <person name="Salamov A."/>
            <person name="Salih N.S."/>
            <person name="Samson R.A."/>
            <person name="Sandor E."/>
            <person name="Sanguinetti M."/>
            <person name="Schuetze T."/>
            <person name="Sepcic K."/>
            <person name="Shelest E."/>
            <person name="Sherlock G."/>
            <person name="Sophianopoulou V."/>
            <person name="Squina F.M."/>
            <person name="Sun H."/>
            <person name="Susca A."/>
            <person name="Todd R.B."/>
            <person name="Tsang A."/>
            <person name="Unkles S.E."/>
            <person name="van de Wiele N."/>
            <person name="van Rossen-Uffink D."/>
            <person name="Oliveira J.V."/>
            <person name="Vesth T.C."/>
            <person name="Visser J."/>
            <person name="Yu J.-H."/>
            <person name="Zhou M."/>
            <person name="Andersen M.R."/>
            <person name="Archer D.B."/>
            <person name="Baker S.E."/>
            <person name="Benoit I."/>
            <person name="Brakhage A.A."/>
            <person name="Braus G.H."/>
            <person name="Fischer R."/>
            <person name="Frisvad J.C."/>
            <person name="Goldman G.H."/>
            <person name="Houbraken J."/>
            <person name="Oakley B."/>
            <person name="Pocsi I."/>
            <person name="Scazzocchio C."/>
            <person name="Seiboth B."/>
            <person name="vanKuyk P.A."/>
            <person name="Wortman J."/>
            <person name="Dyer P.S."/>
            <person name="Grigoriev I.V."/>
        </authorList>
    </citation>
    <scope>NUCLEOTIDE SEQUENCE [LARGE SCALE GENOMIC DNA]</scope>
    <source>
        <strain evidence="2">CBS 506.65</strain>
    </source>
</reference>
<proteinExistence type="predicted"/>
<dbReference type="PANTHER" id="PTHR38111">
    <property type="entry name" value="ZN(2)-C6 FUNGAL-TYPE DOMAIN-CONTAINING PROTEIN-RELATED"/>
    <property type="match status" value="1"/>
</dbReference>
<dbReference type="RefSeq" id="XP_022584744.1">
    <property type="nucleotide sequence ID" value="XM_022722131.1"/>
</dbReference>
<dbReference type="EMBL" id="KV878337">
    <property type="protein sequence ID" value="OJJ50234.1"/>
    <property type="molecule type" value="Genomic_DNA"/>
</dbReference>
<gene>
    <name evidence="1" type="ORF">ASPZODRAFT_128859</name>
</gene>